<evidence type="ECO:0000313" key="12">
    <source>
        <dbReference type="EMBL" id="KRL68502.1"/>
    </source>
</evidence>
<evidence type="ECO:0000259" key="11">
    <source>
        <dbReference type="Pfam" id="PF05746"/>
    </source>
</evidence>
<dbReference type="PANTHER" id="PTHR30075">
    <property type="entry name" value="GLYCYL-TRNA SYNTHETASE"/>
    <property type="match status" value="1"/>
</dbReference>
<evidence type="ECO:0000256" key="3">
    <source>
        <dbReference type="ARBA" id="ARBA00022490"/>
    </source>
</evidence>
<dbReference type="GO" id="GO:0006426">
    <property type="term" value="P:glycyl-tRNA aminoacylation"/>
    <property type="evidence" value="ECO:0007669"/>
    <property type="project" value="UniProtKB-UniRule"/>
</dbReference>
<sequence length="697" mass="79877">MNRQRRKQMTKNYLLEIGLEEMPAHVVTPSIDQLAQRTSKFLKDNRISFSAIEKYSTPRRLAVLVRDMSDKQTDIDVKAKGPSKKIAQDDDGNWTKAAQGFARGQGMTADDIFFEELKGVEYAYIQKHETGLDAADVLQNIPEVITAMTFPTRMRWGNYNFEYIRPIHWLVSLLDDEEVNIKVLDVESGRMTLGHRFLGEDVEIDNARNYVEKLRQQFVIVNAKERKDIIRDQIQTIADDNDWVIDVDEDLLEEVNNLVEFPTTFHGTFDRKYLEIPEEVLITSMRDNQRYFFVRNKSGQLEPDFIGVRNGNSEHIENVVQGNEKVLVARLEDADFFFKEDQKKSIDDYVNKLKTVNFHVKIGTMYEKMQRVHQISEHLAEIFGLNDSETKDVLRASDIYKFDLVTNMVDEFPELQGVMGEKYASIMGETDGVAKAIREHYMPISSDGELPATKAGATLAIANKLDSLITFFAVGLLPSGSNDPYALRRQAYGIIRILQNNQWSLDIDKLQQYLVENLDVPEKLDLSAHVDDLNDFMIDRVRQWLYTTSIRKDIIEAVTSGSNFDPISMIKTAQVLQSHVADQNFKLNMEALGRVVNLAKKADFKYSKDLKEDESIFEHPSETELNKQVQAIYGSTTKDIAQLYDQLVALEATINSYFDENMIMDKDEAIKKNRLTQLVVLNNLIAKLGDLSKIVVK</sequence>
<dbReference type="Pfam" id="PF05746">
    <property type="entry name" value="DALR_1"/>
    <property type="match status" value="1"/>
</dbReference>
<evidence type="ECO:0000256" key="1">
    <source>
        <dbReference type="ARBA" id="ARBA00004496"/>
    </source>
</evidence>
<comment type="catalytic activity">
    <reaction evidence="9 10">
        <text>tRNA(Gly) + glycine + ATP = glycyl-tRNA(Gly) + AMP + diphosphate</text>
        <dbReference type="Rhea" id="RHEA:16013"/>
        <dbReference type="Rhea" id="RHEA-COMP:9664"/>
        <dbReference type="Rhea" id="RHEA-COMP:9683"/>
        <dbReference type="ChEBI" id="CHEBI:30616"/>
        <dbReference type="ChEBI" id="CHEBI:33019"/>
        <dbReference type="ChEBI" id="CHEBI:57305"/>
        <dbReference type="ChEBI" id="CHEBI:78442"/>
        <dbReference type="ChEBI" id="CHEBI:78522"/>
        <dbReference type="ChEBI" id="CHEBI:456215"/>
        <dbReference type="EC" id="6.1.1.14"/>
    </reaction>
</comment>
<dbReference type="Pfam" id="PF02092">
    <property type="entry name" value="tRNA_synt_2f"/>
    <property type="match status" value="1"/>
</dbReference>
<evidence type="ECO:0000256" key="7">
    <source>
        <dbReference type="ARBA" id="ARBA00022917"/>
    </source>
</evidence>
<keyword evidence="13" id="KW-1185">Reference proteome</keyword>
<dbReference type="STRING" id="1423815.FC27_GL000201"/>
<evidence type="ECO:0000256" key="8">
    <source>
        <dbReference type="ARBA" id="ARBA00023146"/>
    </source>
</evidence>
<name>A0A0R1SG17_9LACO</name>
<comment type="subcellular location">
    <subcellularLocation>
        <location evidence="1 10">Cytoplasm</location>
    </subcellularLocation>
</comment>
<accession>A0A0R1SG17</accession>
<dbReference type="GO" id="GO:0005524">
    <property type="term" value="F:ATP binding"/>
    <property type="evidence" value="ECO:0007669"/>
    <property type="project" value="UniProtKB-UniRule"/>
</dbReference>
<reference evidence="12 13" key="1">
    <citation type="journal article" date="2015" name="Genome Announc.">
        <title>Expanding the biotechnology potential of lactobacilli through comparative genomics of 213 strains and associated genera.</title>
        <authorList>
            <person name="Sun Z."/>
            <person name="Harris H.M."/>
            <person name="McCann A."/>
            <person name="Guo C."/>
            <person name="Argimon S."/>
            <person name="Zhang W."/>
            <person name="Yang X."/>
            <person name="Jeffery I.B."/>
            <person name="Cooney J.C."/>
            <person name="Kagawa T.F."/>
            <person name="Liu W."/>
            <person name="Song Y."/>
            <person name="Salvetti E."/>
            <person name="Wrobel A."/>
            <person name="Rasinkangas P."/>
            <person name="Parkhill J."/>
            <person name="Rea M.C."/>
            <person name="O'Sullivan O."/>
            <person name="Ritari J."/>
            <person name="Douillard F.P."/>
            <person name="Paul Ross R."/>
            <person name="Yang R."/>
            <person name="Briner A.E."/>
            <person name="Felis G.E."/>
            <person name="de Vos W.M."/>
            <person name="Barrangou R."/>
            <person name="Klaenhammer T.R."/>
            <person name="Caufield P.W."/>
            <person name="Cui Y."/>
            <person name="Zhang H."/>
            <person name="O'Toole P.W."/>
        </authorList>
    </citation>
    <scope>NUCLEOTIDE SEQUENCE [LARGE SCALE GENOMIC DNA]</scope>
    <source>
        <strain evidence="12 13">DSM 14857</strain>
    </source>
</reference>
<dbReference type="EMBL" id="AZFA01000001">
    <property type="protein sequence ID" value="KRL68502.1"/>
    <property type="molecule type" value="Genomic_DNA"/>
</dbReference>
<keyword evidence="8 10" id="KW-0030">Aminoacyl-tRNA synthetase</keyword>
<evidence type="ECO:0000313" key="13">
    <source>
        <dbReference type="Proteomes" id="UP000051647"/>
    </source>
</evidence>
<evidence type="ECO:0000256" key="4">
    <source>
        <dbReference type="ARBA" id="ARBA00022598"/>
    </source>
</evidence>
<keyword evidence="5 10" id="KW-0547">Nucleotide-binding</keyword>
<protein>
    <recommendedName>
        <fullName evidence="10">Glycine--tRNA ligase beta subunit</fullName>
        <ecNumber evidence="10">6.1.1.14</ecNumber>
    </recommendedName>
    <alternativeName>
        <fullName evidence="10">Glycyl-tRNA synthetase beta subunit</fullName>
        <shortName evidence="10">GlyRS</shortName>
    </alternativeName>
</protein>
<dbReference type="PRINTS" id="PR01045">
    <property type="entry name" value="TRNASYNTHGB"/>
</dbReference>
<dbReference type="EC" id="6.1.1.14" evidence="10"/>
<evidence type="ECO:0000256" key="2">
    <source>
        <dbReference type="ARBA" id="ARBA00008226"/>
    </source>
</evidence>
<gene>
    <name evidence="10" type="primary">glyS</name>
    <name evidence="12" type="ORF">FC27_GL000201</name>
</gene>
<dbReference type="PATRIC" id="fig|1423815.3.peg.203"/>
<proteinExistence type="inferred from homology"/>
<evidence type="ECO:0000256" key="5">
    <source>
        <dbReference type="ARBA" id="ARBA00022741"/>
    </source>
</evidence>
<comment type="caution">
    <text evidence="12">The sequence shown here is derived from an EMBL/GenBank/DDBJ whole genome shotgun (WGS) entry which is preliminary data.</text>
</comment>
<organism evidence="12 13">
    <name type="scientific">Companilactobacillus versmoldensis DSM 14857 = KCTC 3814</name>
    <dbReference type="NCBI Taxonomy" id="1423815"/>
    <lineage>
        <taxon>Bacteria</taxon>
        <taxon>Bacillati</taxon>
        <taxon>Bacillota</taxon>
        <taxon>Bacilli</taxon>
        <taxon>Lactobacillales</taxon>
        <taxon>Lactobacillaceae</taxon>
        <taxon>Companilactobacillus</taxon>
    </lineage>
</organism>
<dbReference type="InterPro" id="IPR008909">
    <property type="entry name" value="DALR_anticod-bd"/>
</dbReference>
<evidence type="ECO:0000256" key="10">
    <source>
        <dbReference type="HAMAP-Rule" id="MF_00255"/>
    </source>
</evidence>
<keyword evidence="7 10" id="KW-0648">Protein biosynthesis</keyword>
<dbReference type="InterPro" id="IPR006194">
    <property type="entry name" value="Gly-tRNA-synth_heterodimer"/>
</dbReference>
<dbReference type="InterPro" id="IPR015944">
    <property type="entry name" value="Gly-tRNA-synth_bsu"/>
</dbReference>
<dbReference type="PANTHER" id="PTHR30075:SF2">
    <property type="entry name" value="GLYCINE--TRNA LIGASE, CHLOROPLASTIC_MITOCHONDRIAL 2"/>
    <property type="match status" value="1"/>
</dbReference>
<evidence type="ECO:0000256" key="6">
    <source>
        <dbReference type="ARBA" id="ARBA00022840"/>
    </source>
</evidence>
<dbReference type="SUPFAM" id="SSF109604">
    <property type="entry name" value="HD-domain/PDEase-like"/>
    <property type="match status" value="1"/>
</dbReference>
<feature type="domain" description="DALR anticodon binding" evidence="11">
    <location>
        <begin position="591"/>
        <end position="689"/>
    </location>
</feature>
<keyword evidence="3 10" id="KW-0963">Cytoplasm</keyword>
<dbReference type="NCBIfam" id="TIGR00211">
    <property type="entry name" value="glyS"/>
    <property type="match status" value="1"/>
</dbReference>
<dbReference type="GO" id="GO:0006420">
    <property type="term" value="P:arginyl-tRNA aminoacylation"/>
    <property type="evidence" value="ECO:0007669"/>
    <property type="project" value="InterPro"/>
</dbReference>
<dbReference type="AlphaFoldDB" id="A0A0R1SG17"/>
<dbReference type="GO" id="GO:0005829">
    <property type="term" value="C:cytosol"/>
    <property type="evidence" value="ECO:0007669"/>
    <property type="project" value="TreeGrafter"/>
</dbReference>
<dbReference type="PROSITE" id="PS50861">
    <property type="entry name" value="AA_TRNA_LIGASE_II_GLYAB"/>
    <property type="match status" value="1"/>
</dbReference>
<dbReference type="eggNOG" id="COG0751">
    <property type="taxonomic scope" value="Bacteria"/>
</dbReference>
<dbReference type="GO" id="GO:0004820">
    <property type="term" value="F:glycine-tRNA ligase activity"/>
    <property type="evidence" value="ECO:0007669"/>
    <property type="project" value="UniProtKB-UniRule"/>
</dbReference>
<keyword evidence="4 10" id="KW-0436">Ligase</keyword>
<dbReference type="GO" id="GO:0004814">
    <property type="term" value="F:arginine-tRNA ligase activity"/>
    <property type="evidence" value="ECO:0007669"/>
    <property type="project" value="InterPro"/>
</dbReference>
<dbReference type="HAMAP" id="MF_00255">
    <property type="entry name" value="Gly_tRNA_synth_beta"/>
    <property type="match status" value="1"/>
</dbReference>
<keyword evidence="6 10" id="KW-0067">ATP-binding</keyword>
<comment type="similarity">
    <text evidence="2 10">Belongs to the class-II aminoacyl-tRNA synthetase family.</text>
</comment>
<evidence type="ECO:0000256" key="9">
    <source>
        <dbReference type="ARBA" id="ARBA00047937"/>
    </source>
</evidence>
<dbReference type="Proteomes" id="UP000051647">
    <property type="component" value="Unassembled WGS sequence"/>
</dbReference>
<comment type="subunit">
    <text evidence="10">Tetramer of two alpha and two beta subunits.</text>
</comment>